<feature type="domain" description="BCNT-C" evidence="4">
    <location>
        <begin position="191"/>
        <end position="271"/>
    </location>
</feature>
<feature type="region of interest" description="Disordered" evidence="3">
    <location>
        <begin position="1"/>
        <end position="147"/>
    </location>
</feature>
<feature type="compositionally biased region" description="Low complexity" evidence="3">
    <location>
        <begin position="111"/>
        <end position="121"/>
    </location>
</feature>
<evidence type="ECO:0000313" key="6">
    <source>
        <dbReference type="Proteomes" id="UP001159042"/>
    </source>
</evidence>
<feature type="compositionally biased region" description="Acidic residues" evidence="3">
    <location>
        <begin position="26"/>
        <end position="44"/>
    </location>
</feature>
<dbReference type="EMBL" id="JANEYG010000016">
    <property type="protein sequence ID" value="KAJ8919668.1"/>
    <property type="molecule type" value="Genomic_DNA"/>
</dbReference>
<evidence type="ECO:0000256" key="3">
    <source>
        <dbReference type="SAM" id="MobiDB-lite"/>
    </source>
</evidence>
<proteinExistence type="predicted"/>
<dbReference type="InterPro" id="IPR027124">
    <property type="entry name" value="Swc5/CFDP1/2"/>
</dbReference>
<reference evidence="5 6" key="1">
    <citation type="journal article" date="2023" name="Insect Mol. Biol.">
        <title>Genome sequencing provides insights into the evolution of gene families encoding plant cell wall-degrading enzymes in longhorned beetles.</title>
        <authorList>
            <person name="Shin N.R."/>
            <person name="Okamura Y."/>
            <person name="Kirsch R."/>
            <person name="Pauchet Y."/>
        </authorList>
    </citation>
    <scope>NUCLEOTIDE SEQUENCE [LARGE SCALE GENOMIC DNA]</scope>
    <source>
        <strain evidence="5">EAD_L_NR</strain>
    </source>
</reference>
<accession>A0AAV8VZJ7</accession>
<name>A0AAV8VZJ7_9CUCU</name>
<dbReference type="PROSITE" id="PS51279">
    <property type="entry name" value="BCNT_C"/>
    <property type="match status" value="1"/>
</dbReference>
<sequence length="277" mass="31359">MNVQDFADDSDTSDEDYVPSEKPDDLPSEVDSDGEPEEPVLESEEAGRKGKKRKKQASKVKKKLKDNSQEATNSNREEDSEKSKGAGEDKKKNVDDIWADFMKDTGFRPKNSNANSSVNSSKPRANSDKVNHSVEKPSDKQESKRPVEKVKVMQIFEFAGEEVKVEKEVPADSAEARLLKTDAPKTSKGRKSGLSGIGNVLSQLGKKPKISTLEKSKLDWDKFKKEENIEEELQTYNKGKDGFLDRQDFLQRADLRRFEIEKDIRAVERNKRFNSTL</sequence>
<feature type="compositionally biased region" description="Basic residues" evidence="3">
    <location>
        <begin position="49"/>
        <end position="64"/>
    </location>
</feature>
<dbReference type="GO" id="GO:0000812">
    <property type="term" value="C:Swr1 complex"/>
    <property type="evidence" value="ECO:0007669"/>
    <property type="project" value="TreeGrafter"/>
</dbReference>
<dbReference type="PANTHER" id="PTHR48407">
    <property type="entry name" value="CRANIOFACIAL DEVELOPMENT PROTEIN 1"/>
    <property type="match status" value="1"/>
</dbReference>
<feature type="compositionally biased region" description="Basic and acidic residues" evidence="3">
    <location>
        <begin position="75"/>
        <end position="107"/>
    </location>
</feature>
<feature type="compositionally biased region" description="Acidic residues" evidence="3">
    <location>
        <begin position="1"/>
        <end position="18"/>
    </location>
</feature>
<comment type="caution">
    <text evidence="5">The sequence shown here is derived from an EMBL/GenBank/DDBJ whole genome shotgun (WGS) entry which is preliminary data.</text>
</comment>
<dbReference type="PANTHER" id="PTHR48407:SF1">
    <property type="entry name" value="CRANIOFACIAL DEVELOPMENT PROTEIN 1"/>
    <property type="match status" value="1"/>
</dbReference>
<evidence type="ECO:0000259" key="4">
    <source>
        <dbReference type="PROSITE" id="PS51279"/>
    </source>
</evidence>
<dbReference type="AlphaFoldDB" id="A0AAV8VZJ7"/>
<feature type="compositionally biased region" description="Basic and acidic residues" evidence="3">
    <location>
        <begin position="125"/>
        <end position="147"/>
    </location>
</feature>
<keyword evidence="6" id="KW-1185">Reference proteome</keyword>
<evidence type="ECO:0000256" key="2">
    <source>
        <dbReference type="ARBA" id="ARBA00030244"/>
    </source>
</evidence>
<evidence type="ECO:0000256" key="1">
    <source>
        <dbReference type="ARBA" id="ARBA00019033"/>
    </source>
</evidence>
<organism evidence="5 6">
    <name type="scientific">Exocentrus adspersus</name>
    <dbReference type="NCBI Taxonomy" id="1586481"/>
    <lineage>
        <taxon>Eukaryota</taxon>
        <taxon>Metazoa</taxon>
        <taxon>Ecdysozoa</taxon>
        <taxon>Arthropoda</taxon>
        <taxon>Hexapoda</taxon>
        <taxon>Insecta</taxon>
        <taxon>Pterygota</taxon>
        <taxon>Neoptera</taxon>
        <taxon>Endopterygota</taxon>
        <taxon>Coleoptera</taxon>
        <taxon>Polyphaga</taxon>
        <taxon>Cucujiformia</taxon>
        <taxon>Chrysomeloidea</taxon>
        <taxon>Cerambycidae</taxon>
        <taxon>Lamiinae</taxon>
        <taxon>Acanthocinini</taxon>
        <taxon>Exocentrus</taxon>
    </lineage>
</organism>
<protein>
    <recommendedName>
        <fullName evidence="1">Craniofacial development protein 1</fullName>
    </recommendedName>
    <alternativeName>
        <fullName evidence="2">Bucentaur</fullName>
    </alternativeName>
</protein>
<feature type="region of interest" description="Disordered" evidence="3">
    <location>
        <begin position="180"/>
        <end position="201"/>
    </location>
</feature>
<evidence type="ECO:0000313" key="5">
    <source>
        <dbReference type="EMBL" id="KAJ8919668.1"/>
    </source>
</evidence>
<gene>
    <name evidence="5" type="ORF">NQ315_006196</name>
</gene>
<dbReference type="InterPro" id="IPR011421">
    <property type="entry name" value="BCNT-C"/>
</dbReference>
<dbReference type="Proteomes" id="UP001159042">
    <property type="component" value="Unassembled WGS sequence"/>
</dbReference>
<dbReference type="Pfam" id="PF07572">
    <property type="entry name" value="BCNT"/>
    <property type="match status" value="1"/>
</dbReference>